<dbReference type="GO" id="GO:0003700">
    <property type="term" value="F:DNA-binding transcription factor activity"/>
    <property type="evidence" value="ECO:0007669"/>
    <property type="project" value="InterPro"/>
</dbReference>
<evidence type="ECO:0000256" key="1">
    <source>
        <dbReference type="ARBA" id="ARBA00009437"/>
    </source>
</evidence>
<dbReference type="Pfam" id="PF03466">
    <property type="entry name" value="LysR_substrate"/>
    <property type="match status" value="1"/>
</dbReference>
<dbReference type="STRING" id="1218506.JF75_17760"/>
<feature type="domain" description="HTH lysR-type" evidence="5">
    <location>
        <begin position="1"/>
        <end position="58"/>
    </location>
</feature>
<evidence type="ECO:0000313" key="7">
    <source>
        <dbReference type="Proteomes" id="UP000033612"/>
    </source>
</evidence>
<name>A0A0F4LAF0_9LACO</name>
<evidence type="ECO:0000313" key="6">
    <source>
        <dbReference type="EMBL" id="KJY55575.1"/>
    </source>
</evidence>
<dbReference type="SUPFAM" id="SSF53850">
    <property type="entry name" value="Periplasmic binding protein-like II"/>
    <property type="match status" value="1"/>
</dbReference>
<accession>A0A0F4LAF0</accession>
<dbReference type="PRINTS" id="PR00039">
    <property type="entry name" value="HTHLYSR"/>
</dbReference>
<gene>
    <name evidence="6" type="ORF">JF75_17760</name>
</gene>
<dbReference type="InterPro" id="IPR036390">
    <property type="entry name" value="WH_DNA-bd_sf"/>
</dbReference>
<reference evidence="6 7" key="1">
    <citation type="submission" date="2015-01" db="EMBL/GenBank/DDBJ databases">
        <title>Comparative genomics of the lactic acid bacteria isolated from the honey bee gut.</title>
        <authorList>
            <person name="Ellegaard K.M."/>
            <person name="Tamarit D."/>
            <person name="Javelind E."/>
            <person name="Olofsson T."/>
            <person name="Andersson S.G."/>
            <person name="Vasquez A."/>
        </authorList>
    </citation>
    <scope>NUCLEOTIDE SEQUENCE [LARGE SCALE GENOMIC DNA]</scope>
    <source>
        <strain evidence="6 7">Hma2</strain>
    </source>
</reference>
<dbReference type="OrthoDB" id="63123at2"/>
<comment type="caution">
    <text evidence="6">The sequence shown here is derived from an EMBL/GenBank/DDBJ whole genome shotgun (WGS) entry which is preliminary data.</text>
</comment>
<dbReference type="Gene3D" id="1.10.10.10">
    <property type="entry name" value="Winged helix-like DNA-binding domain superfamily/Winged helix DNA-binding domain"/>
    <property type="match status" value="1"/>
</dbReference>
<evidence type="ECO:0000256" key="2">
    <source>
        <dbReference type="ARBA" id="ARBA00023015"/>
    </source>
</evidence>
<dbReference type="CDD" id="cd05466">
    <property type="entry name" value="PBP2_LTTR_substrate"/>
    <property type="match status" value="1"/>
</dbReference>
<evidence type="ECO:0000256" key="4">
    <source>
        <dbReference type="ARBA" id="ARBA00023163"/>
    </source>
</evidence>
<proteinExistence type="inferred from homology"/>
<keyword evidence="4" id="KW-0804">Transcription</keyword>
<sequence>MNFSQLRCFIYVVDNLSFTVAARKLDFSQSAISKNIKELEKEVNVKLLDRSPHKLMVTAAGKYFYQIALDILKKRDSAVDYLQHRSVSADLTQIKIGIAANPLEHYIIPLFLQKFNLQCKDYDFTFIINFLVDYLSQLQERKIDLALLTSDIIKDSDDVVFKPYVPVKYWVALPFGHPLEKYETISLNQLCRQKILLPYTDRSLPDIYQLNQTVLSKLGPDQIKWVDEYFLMYDFIKARQGIGIIPNFCINKNINFVSYRPLKYKSIYYYGLTYLKDDKPGSAGWISDALEQVIIKNIIN</sequence>
<evidence type="ECO:0000259" key="5">
    <source>
        <dbReference type="PROSITE" id="PS50931"/>
    </source>
</evidence>
<dbReference type="SUPFAM" id="SSF46785">
    <property type="entry name" value="Winged helix' DNA-binding domain"/>
    <property type="match status" value="1"/>
</dbReference>
<dbReference type="InterPro" id="IPR000847">
    <property type="entry name" value="LysR_HTH_N"/>
</dbReference>
<dbReference type="Proteomes" id="UP000033612">
    <property type="component" value="Unassembled WGS sequence"/>
</dbReference>
<keyword evidence="7" id="KW-1185">Reference proteome</keyword>
<dbReference type="AlphaFoldDB" id="A0A0F4LAF0"/>
<dbReference type="EMBL" id="JXLH01000024">
    <property type="protein sequence ID" value="KJY55575.1"/>
    <property type="molecule type" value="Genomic_DNA"/>
</dbReference>
<dbReference type="InterPro" id="IPR005119">
    <property type="entry name" value="LysR_subst-bd"/>
</dbReference>
<dbReference type="RefSeq" id="WP_046332724.1">
    <property type="nucleotide sequence ID" value="NZ_JBHTBO010000003.1"/>
</dbReference>
<dbReference type="Gene3D" id="3.40.190.10">
    <property type="entry name" value="Periplasmic binding protein-like II"/>
    <property type="match status" value="2"/>
</dbReference>
<keyword evidence="3" id="KW-0238">DNA-binding</keyword>
<evidence type="ECO:0000256" key="3">
    <source>
        <dbReference type="ARBA" id="ARBA00023125"/>
    </source>
</evidence>
<dbReference type="Pfam" id="PF00126">
    <property type="entry name" value="HTH_1"/>
    <property type="match status" value="1"/>
</dbReference>
<dbReference type="PROSITE" id="PS50931">
    <property type="entry name" value="HTH_LYSR"/>
    <property type="match status" value="1"/>
</dbReference>
<dbReference type="InterPro" id="IPR036388">
    <property type="entry name" value="WH-like_DNA-bd_sf"/>
</dbReference>
<organism evidence="6 7">
    <name type="scientific">Lactobacillus kimbladii</name>
    <dbReference type="NCBI Taxonomy" id="1218506"/>
    <lineage>
        <taxon>Bacteria</taxon>
        <taxon>Bacillati</taxon>
        <taxon>Bacillota</taxon>
        <taxon>Bacilli</taxon>
        <taxon>Lactobacillales</taxon>
        <taxon>Lactobacillaceae</taxon>
        <taxon>Lactobacillus</taxon>
    </lineage>
</organism>
<keyword evidence="2" id="KW-0805">Transcription regulation</keyword>
<dbReference type="PATRIC" id="fig|1218506.3.peg.1868"/>
<protein>
    <recommendedName>
        <fullName evidence="5">HTH lysR-type domain-containing protein</fullName>
    </recommendedName>
</protein>
<dbReference type="PANTHER" id="PTHR30126:SF40">
    <property type="entry name" value="HTH-TYPE TRANSCRIPTIONAL REGULATOR GLTR"/>
    <property type="match status" value="1"/>
</dbReference>
<comment type="similarity">
    <text evidence="1">Belongs to the LysR transcriptional regulatory family.</text>
</comment>
<dbReference type="PANTHER" id="PTHR30126">
    <property type="entry name" value="HTH-TYPE TRANSCRIPTIONAL REGULATOR"/>
    <property type="match status" value="1"/>
</dbReference>
<dbReference type="HOGENOM" id="CLU_039613_6_2_9"/>
<dbReference type="FunFam" id="1.10.10.10:FF:000001">
    <property type="entry name" value="LysR family transcriptional regulator"/>
    <property type="match status" value="1"/>
</dbReference>
<dbReference type="GO" id="GO:0000976">
    <property type="term" value="F:transcription cis-regulatory region binding"/>
    <property type="evidence" value="ECO:0007669"/>
    <property type="project" value="TreeGrafter"/>
</dbReference>